<dbReference type="Pfam" id="PF00082">
    <property type="entry name" value="Peptidase_S8"/>
    <property type="match status" value="1"/>
</dbReference>
<dbReference type="PROSITE" id="PS00136">
    <property type="entry name" value="SUBTILASE_ASP"/>
    <property type="match status" value="1"/>
</dbReference>
<gene>
    <name evidence="15" type="primary">mycP</name>
    <name evidence="15" type="ORF">G5C65_35270</name>
</gene>
<proteinExistence type="inferred from homology"/>
<feature type="compositionally biased region" description="Pro residues" evidence="11">
    <location>
        <begin position="435"/>
        <end position="448"/>
    </location>
</feature>
<dbReference type="SUPFAM" id="SSF52743">
    <property type="entry name" value="Subtilisin-like"/>
    <property type="match status" value="1"/>
</dbReference>
<dbReference type="Gene3D" id="3.40.50.200">
    <property type="entry name" value="Peptidase S8/S53 domain"/>
    <property type="match status" value="1"/>
</dbReference>
<feature type="active site" description="Charge relay system" evidence="10">
    <location>
        <position position="115"/>
    </location>
</feature>
<keyword evidence="5 12" id="KW-0812">Transmembrane</keyword>
<dbReference type="InterPro" id="IPR023834">
    <property type="entry name" value="T7SS_pept_S8A_mycosin"/>
</dbReference>
<reference evidence="15 16" key="1">
    <citation type="submission" date="2020-02" db="EMBL/GenBank/DDBJ databases">
        <title>Whole-genome analyses of novel actinobacteria.</title>
        <authorList>
            <person name="Sahin N."/>
            <person name="Tatar D."/>
        </authorList>
    </citation>
    <scope>NUCLEOTIDE SEQUENCE [LARGE SCALE GENOMIC DNA]</scope>
    <source>
        <strain evidence="15 16">SB3404</strain>
    </source>
</reference>
<dbReference type="RefSeq" id="WP_165303137.1">
    <property type="nucleotide sequence ID" value="NZ_JAAKZZ010000763.1"/>
</dbReference>
<evidence type="ECO:0000256" key="12">
    <source>
        <dbReference type="SAM" id="Phobius"/>
    </source>
</evidence>
<feature type="chain" id="PRO_5026092499" evidence="13">
    <location>
        <begin position="46"/>
        <end position="448"/>
    </location>
</feature>
<evidence type="ECO:0000256" key="10">
    <source>
        <dbReference type="PROSITE-ProRule" id="PRU01240"/>
    </source>
</evidence>
<dbReference type="GO" id="GO:0004252">
    <property type="term" value="F:serine-type endopeptidase activity"/>
    <property type="evidence" value="ECO:0007669"/>
    <property type="project" value="UniProtKB-UniRule"/>
</dbReference>
<evidence type="ECO:0000256" key="7">
    <source>
        <dbReference type="ARBA" id="ARBA00022825"/>
    </source>
</evidence>
<evidence type="ECO:0000259" key="14">
    <source>
        <dbReference type="Pfam" id="PF00082"/>
    </source>
</evidence>
<feature type="transmembrane region" description="Helical" evidence="12">
    <location>
        <begin position="378"/>
        <end position="399"/>
    </location>
</feature>
<evidence type="ECO:0000256" key="2">
    <source>
        <dbReference type="ARBA" id="ARBA00011073"/>
    </source>
</evidence>
<keyword evidence="9 12" id="KW-0472">Membrane</keyword>
<dbReference type="PANTHER" id="PTHR43806:SF11">
    <property type="entry name" value="CEREVISIN-RELATED"/>
    <property type="match status" value="1"/>
</dbReference>
<organism evidence="15 16">
    <name type="scientific">Streptomyces boncukensis</name>
    <dbReference type="NCBI Taxonomy" id="2711219"/>
    <lineage>
        <taxon>Bacteria</taxon>
        <taxon>Bacillati</taxon>
        <taxon>Actinomycetota</taxon>
        <taxon>Actinomycetes</taxon>
        <taxon>Kitasatosporales</taxon>
        <taxon>Streptomycetaceae</taxon>
        <taxon>Streptomyces</taxon>
    </lineage>
</organism>
<dbReference type="InterPro" id="IPR015500">
    <property type="entry name" value="Peptidase_S8_subtilisin-rel"/>
</dbReference>
<dbReference type="PANTHER" id="PTHR43806">
    <property type="entry name" value="PEPTIDASE S8"/>
    <property type="match status" value="1"/>
</dbReference>
<keyword evidence="7 10" id="KW-0720">Serine protease</keyword>
<evidence type="ECO:0000313" key="16">
    <source>
        <dbReference type="Proteomes" id="UP000477722"/>
    </source>
</evidence>
<dbReference type="EMBL" id="JAAKZZ010000763">
    <property type="protein sequence ID" value="NGO73502.1"/>
    <property type="molecule type" value="Genomic_DNA"/>
</dbReference>
<dbReference type="InterPro" id="IPR050131">
    <property type="entry name" value="Peptidase_S8_subtilisin-like"/>
</dbReference>
<dbReference type="InterPro" id="IPR000209">
    <property type="entry name" value="Peptidase_S8/S53_dom"/>
</dbReference>
<feature type="compositionally biased region" description="Low complexity" evidence="11">
    <location>
        <begin position="405"/>
        <end position="423"/>
    </location>
</feature>
<keyword evidence="13" id="KW-0732">Signal</keyword>
<evidence type="ECO:0000256" key="11">
    <source>
        <dbReference type="SAM" id="MobiDB-lite"/>
    </source>
</evidence>
<keyword evidence="4 10" id="KW-0645">Protease</keyword>
<feature type="non-terminal residue" evidence="15">
    <location>
        <position position="448"/>
    </location>
</feature>
<evidence type="ECO:0000313" key="15">
    <source>
        <dbReference type="EMBL" id="NGO73502.1"/>
    </source>
</evidence>
<dbReference type="AlphaFoldDB" id="A0A6G4X8M1"/>
<comment type="caution">
    <text evidence="15">The sequence shown here is derived from an EMBL/GenBank/DDBJ whole genome shotgun (WGS) entry which is preliminary data.</text>
</comment>
<feature type="signal peptide" evidence="13">
    <location>
        <begin position="1"/>
        <end position="45"/>
    </location>
</feature>
<sequence>MRHRPTAAPHAAARPAARALARPLAGVLLCALLVLAPGAAGPAHAAGEGLQDRQWGLRAIGAEEAWKTTKGRGVTVAVLDTGVDARHPDLRDNVRGGTDLLRMGARRGEGNWARHGTAMAGIIAGHGHGPGGRAGVLGVAPEARILPVRVLLEESDPQRAKARKARGGALADGIRWAADHGADVINLSLGDDSDSASPDAREDAAVRYAQRKGAVVVASAGNGGERGDHVSYPAAYPGVIAATAVDRHGARAPFSTRRWYATVAAPGKDIVIADPDGTYYEGWGTSAAAAFVSGAVALVRAAHPGLSPWQIKELLSDTARNPPEGGRSDALGTGTVDPAAAIEMGSHVAVRKQQPRAQQYPREHFGTRPDGGSDGGSGWFALLTAVLGALLIAGAVGLWRGAGLRGPRGLPGLRGPRGRLLPGSPGGSRRRRRGPPLPPDPAVAPAPD</sequence>
<name>A0A6G4X8M1_9ACTN</name>
<feature type="region of interest" description="Disordered" evidence="11">
    <location>
        <begin position="405"/>
        <end position="448"/>
    </location>
</feature>
<protein>
    <submittedName>
        <fullName evidence="15">Type VII secretion-associated serine protease mycosin</fullName>
    </submittedName>
</protein>
<evidence type="ECO:0000256" key="1">
    <source>
        <dbReference type="ARBA" id="ARBA00004162"/>
    </source>
</evidence>
<dbReference type="Proteomes" id="UP000477722">
    <property type="component" value="Unassembled WGS sequence"/>
</dbReference>
<comment type="subcellular location">
    <subcellularLocation>
        <location evidence="1">Cell membrane</location>
        <topology evidence="1">Single-pass membrane protein</topology>
    </subcellularLocation>
</comment>
<evidence type="ECO:0000256" key="4">
    <source>
        <dbReference type="ARBA" id="ARBA00022670"/>
    </source>
</evidence>
<feature type="active site" description="Charge relay system" evidence="10">
    <location>
        <position position="80"/>
    </location>
</feature>
<feature type="active site" description="Charge relay system" evidence="10">
    <location>
        <position position="286"/>
    </location>
</feature>
<dbReference type="GO" id="GO:0006508">
    <property type="term" value="P:proteolysis"/>
    <property type="evidence" value="ECO:0007669"/>
    <property type="project" value="UniProtKB-KW"/>
</dbReference>
<keyword evidence="8 12" id="KW-1133">Transmembrane helix</keyword>
<evidence type="ECO:0000256" key="6">
    <source>
        <dbReference type="ARBA" id="ARBA00022801"/>
    </source>
</evidence>
<evidence type="ECO:0000256" key="9">
    <source>
        <dbReference type="ARBA" id="ARBA00023136"/>
    </source>
</evidence>
<feature type="domain" description="Peptidase S8/S53" evidence="14">
    <location>
        <begin position="71"/>
        <end position="334"/>
    </location>
</feature>
<feature type="region of interest" description="Disordered" evidence="11">
    <location>
        <begin position="349"/>
        <end position="373"/>
    </location>
</feature>
<dbReference type="PRINTS" id="PR00723">
    <property type="entry name" value="SUBTILISIN"/>
</dbReference>
<dbReference type="PROSITE" id="PS51892">
    <property type="entry name" value="SUBTILASE"/>
    <property type="match status" value="1"/>
</dbReference>
<keyword evidence="6 10" id="KW-0378">Hydrolase</keyword>
<dbReference type="InterPro" id="IPR036852">
    <property type="entry name" value="Peptidase_S8/S53_dom_sf"/>
</dbReference>
<dbReference type="InterPro" id="IPR023827">
    <property type="entry name" value="Peptidase_S8_Asp-AS"/>
</dbReference>
<keyword evidence="3" id="KW-1003">Cell membrane</keyword>
<keyword evidence="16" id="KW-1185">Reference proteome</keyword>
<evidence type="ECO:0000256" key="3">
    <source>
        <dbReference type="ARBA" id="ARBA00022475"/>
    </source>
</evidence>
<evidence type="ECO:0000256" key="5">
    <source>
        <dbReference type="ARBA" id="ARBA00022692"/>
    </source>
</evidence>
<evidence type="ECO:0000256" key="8">
    <source>
        <dbReference type="ARBA" id="ARBA00022989"/>
    </source>
</evidence>
<comment type="similarity">
    <text evidence="2 10">Belongs to the peptidase S8 family.</text>
</comment>
<evidence type="ECO:0000256" key="13">
    <source>
        <dbReference type="SAM" id="SignalP"/>
    </source>
</evidence>
<dbReference type="GO" id="GO:0005886">
    <property type="term" value="C:plasma membrane"/>
    <property type="evidence" value="ECO:0007669"/>
    <property type="project" value="UniProtKB-SubCell"/>
</dbReference>
<accession>A0A6G4X8M1</accession>
<dbReference type="NCBIfam" id="TIGR03921">
    <property type="entry name" value="T7SS_mycosin"/>
    <property type="match status" value="1"/>
</dbReference>